<evidence type="ECO:0000256" key="3">
    <source>
        <dbReference type="SAM" id="MobiDB-lite"/>
    </source>
</evidence>
<protein>
    <recommendedName>
        <fullName evidence="2">UPF0178 protein SAMN02745123_02390</fullName>
    </recommendedName>
</protein>
<sequence length="154" mass="17166">MAYKIIIDADACPKTVLAMAQTVGSEWGVEVWTVASFNHQIKSLHHITVGNSSQEADIQIMNLVNRGDIVITQDWGLAAMVLAKGAGAISPWGKIFREETIDFLLEEREAKAKYRRAGGRTKGPRKRTTGDDMQFESQLKGVLHEQMEKVKKQP</sequence>
<keyword evidence="5" id="KW-1185">Reference proteome</keyword>
<evidence type="ECO:0000313" key="4">
    <source>
        <dbReference type="EMBL" id="SHK58367.1"/>
    </source>
</evidence>
<evidence type="ECO:0000256" key="1">
    <source>
        <dbReference type="ARBA" id="ARBA00008522"/>
    </source>
</evidence>
<dbReference type="EMBL" id="FRAR01000017">
    <property type="protein sequence ID" value="SHK58367.1"/>
    <property type="molecule type" value="Genomic_DNA"/>
</dbReference>
<dbReference type="OrthoDB" id="9798918at2"/>
<reference evidence="5" key="1">
    <citation type="submission" date="2016-11" db="EMBL/GenBank/DDBJ databases">
        <authorList>
            <person name="Varghese N."/>
            <person name="Submissions S."/>
        </authorList>
    </citation>
    <scope>NUCLEOTIDE SEQUENCE [LARGE SCALE GENOMIC DNA]</scope>
    <source>
        <strain evidence="5">DSM 10349</strain>
    </source>
</reference>
<feature type="compositionally biased region" description="Basic residues" evidence="3">
    <location>
        <begin position="114"/>
        <end position="127"/>
    </location>
</feature>
<name>A0A1M6TN33_9FIRM</name>
<dbReference type="PANTHER" id="PTHR35146:SF1">
    <property type="entry name" value="UPF0178 PROTEIN YAII"/>
    <property type="match status" value="1"/>
</dbReference>
<feature type="compositionally biased region" description="Basic and acidic residues" evidence="3">
    <location>
        <begin position="142"/>
        <end position="154"/>
    </location>
</feature>
<feature type="region of interest" description="Disordered" evidence="3">
    <location>
        <begin position="114"/>
        <end position="154"/>
    </location>
</feature>
<dbReference type="InterPro" id="IPR003791">
    <property type="entry name" value="UPF0178"/>
</dbReference>
<dbReference type="PANTHER" id="PTHR35146">
    <property type="entry name" value="UPF0178 PROTEIN YAII"/>
    <property type="match status" value="1"/>
</dbReference>
<organism evidence="4 5">
    <name type="scientific">Desulforamulus aeronauticus DSM 10349</name>
    <dbReference type="NCBI Taxonomy" id="1121421"/>
    <lineage>
        <taxon>Bacteria</taxon>
        <taxon>Bacillati</taxon>
        <taxon>Bacillota</taxon>
        <taxon>Clostridia</taxon>
        <taxon>Eubacteriales</taxon>
        <taxon>Peptococcaceae</taxon>
        <taxon>Desulforamulus</taxon>
    </lineage>
</organism>
<comment type="similarity">
    <text evidence="1 2">Belongs to the UPF0178 family.</text>
</comment>
<evidence type="ECO:0000256" key="2">
    <source>
        <dbReference type="HAMAP-Rule" id="MF_00489"/>
    </source>
</evidence>
<gene>
    <name evidence="4" type="ORF">SAMN02745123_02390</name>
</gene>
<dbReference type="RefSeq" id="WP_139257350.1">
    <property type="nucleotide sequence ID" value="NZ_FRAR01000017.1"/>
</dbReference>
<accession>A0A1M6TN33</accession>
<dbReference type="Pfam" id="PF02639">
    <property type="entry name" value="DUF188"/>
    <property type="match status" value="1"/>
</dbReference>
<dbReference type="STRING" id="1121421.SAMN02745123_02390"/>
<dbReference type="AlphaFoldDB" id="A0A1M6TN33"/>
<dbReference type="Proteomes" id="UP000183997">
    <property type="component" value="Unassembled WGS sequence"/>
</dbReference>
<proteinExistence type="inferred from homology"/>
<evidence type="ECO:0000313" key="5">
    <source>
        <dbReference type="Proteomes" id="UP000183997"/>
    </source>
</evidence>
<dbReference type="HAMAP" id="MF_00489">
    <property type="entry name" value="UPF0178"/>
    <property type="match status" value="1"/>
</dbReference>